<keyword evidence="4" id="KW-0285">Flavoprotein</keyword>
<proteinExistence type="predicted"/>
<dbReference type="Proteomes" id="UP001056336">
    <property type="component" value="Chromosome"/>
</dbReference>
<dbReference type="Pfam" id="PF02424">
    <property type="entry name" value="ApbE"/>
    <property type="match status" value="2"/>
</dbReference>
<dbReference type="Gene3D" id="3.10.520.10">
    <property type="entry name" value="ApbE-like domains"/>
    <property type="match status" value="2"/>
</dbReference>
<evidence type="ECO:0000313" key="12">
    <source>
        <dbReference type="Proteomes" id="UP001056336"/>
    </source>
</evidence>
<keyword evidence="8" id="KW-0460">Magnesium</keyword>
<evidence type="ECO:0000256" key="1">
    <source>
        <dbReference type="ARBA" id="ARBA00001946"/>
    </source>
</evidence>
<evidence type="ECO:0000256" key="4">
    <source>
        <dbReference type="ARBA" id="ARBA00022630"/>
    </source>
</evidence>
<evidence type="ECO:0000256" key="10">
    <source>
        <dbReference type="ARBA" id="ARBA00048540"/>
    </source>
</evidence>
<reference evidence="11" key="1">
    <citation type="journal article" date="2018" name="Int. J. Syst. Evol. Microbiol.">
        <title>Jatrophihabitans telluris sp. nov., isolated from sediment soil of lava forest wetlands and the emended description of the genus Jatrophihabitans.</title>
        <authorList>
            <person name="Lee K.C."/>
            <person name="Suh M.K."/>
            <person name="Eom M.K."/>
            <person name="Kim K.K."/>
            <person name="Kim J.S."/>
            <person name="Kim D.S."/>
            <person name="Ko S.H."/>
            <person name="Shin Y.K."/>
            <person name="Lee J.S."/>
        </authorList>
    </citation>
    <scope>NUCLEOTIDE SEQUENCE</scope>
    <source>
        <strain evidence="11">N237</strain>
    </source>
</reference>
<dbReference type="InterPro" id="IPR024932">
    <property type="entry name" value="ApbE"/>
</dbReference>
<dbReference type="RefSeq" id="WP_249771545.1">
    <property type="nucleotide sequence ID" value="NZ_CP097332.1"/>
</dbReference>
<evidence type="ECO:0000256" key="9">
    <source>
        <dbReference type="ARBA" id="ARBA00031306"/>
    </source>
</evidence>
<evidence type="ECO:0000256" key="3">
    <source>
        <dbReference type="ARBA" id="ARBA00016337"/>
    </source>
</evidence>
<dbReference type="PANTHER" id="PTHR30040:SF2">
    <property type="entry name" value="FAD:PROTEIN FMN TRANSFERASE"/>
    <property type="match status" value="1"/>
</dbReference>
<comment type="cofactor">
    <cofactor evidence="1">
        <name>Mg(2+)</name>
        <dbReference type="ChEBI" id="CHEBI:18420"/>
    </cofactor>
</comment>
<evidence type="ECO:0000256" key="8">
    <source>
        <dbReference type="ARBA" id="ARBA00022842"/>
    </source>
</evidence>
<dbReference type="EC" id="2.7.1.180" evidence="2"/>
<sequence>MGIRHVEAVMGTMFSIEIRDARLTGSAAERVLEPLLARLHAIDADYSPFRPDSLVSRVNRGELSERDLPAEAKTVLRECELWRELSGGAFDVRATGRLDPCGYVKGWAIAEASRLLAEAGSTWHCVNGGGDVQAVAPADVRPWRVAIADPRDRGRTVATLTGHTLAVATSGSAERGEHIADPRTGRPATGDLLSLSVYGRSIIDCDVLATAGYAMGADVCGWFTQRPHLTAYAVRASGTSWLGRPAA</sequence>
<dbReference type="InterPro" id="IPR003374">
    <property type="entry name" value="ApbE-like_sf"/>
</dbReference>
<evidence type="ECO:0000313" key="11">
    <source>
        <dbReference type="EMBL" id="UQX88238.1"/>
    </source>
</evidence>
<evidence type="ECO:0000256" key="6">
    <source>
        <dbReference type="ARBA" id="ARBA00022723"/>
    </source>
</evidence>
<keyword evidence="7" id="KW-0274">FAD</keyword>
<protein>
    <recommendedName>
        <fullName evidence="3">FAD:protein FMN transferase</fullName>
        <ecNumber evidence="2">2.7.1.180</ecNumber>
    </recommendedName>
    <alternativeName>
        <fullName evidence="9">Flavin transferase</fullName>
    </alternativeName>
</protein>
<comment type="catalytic activity">
    <reaction evidence="10">
        <text>L-threonyl-[protein] + FAD = FMN-L-threonyl-[protein] + AMP + H(+)</text>
        <dbReference type="Rhea" id="RHEA:36847"/>
        <dbReference type="Rhea" id="RHEA-COMP:11060"/>
        <dbReference type="Rhea" id="RHEA-COMP:11061"/>
        <dbReference type="ChEBI" id="CHEBI:15378"/>
        <dbReference type="ChEBI" id="CHEBI:30013"/>
        <dbReference type="ChEBI" id="CHEBI:57692"/>
        <dbReference type="ChEBI" id="CHEBI:74257"/>
        <dbReference type="ChEBI" id="CHEBI:456215"/>
        <dbReference type="EC" id="2.7.1.180"/>
    </reaction>
</comment>
<dbReference type="EMBL" id="CP097332">
    <property type="protein sequence ID" value="UQX88238.1"/>
    <property type="molecule type" value="Genomic_DNA"/>
</dbReference>
<evidence type="ECO:0000256" key="7">
    <source>
        <dbReference type="ARBA" id="ARBA00022827"/>
    </source>
</evidence>
<keyword evidence="5 11" id="KW-0808">Transferase</keyword>
<keyword evidence="6" id="KW-0479">Metal-binding</keyword>
<dbReference type="PANTHER" id="PTHR30040">
    <property type="entry name" value="THIAMINE BIOSYNTHESIS LIPOPROTEIN APBE"/>
    <property type="match status" value="1"/>
</dbReference>
<dbReference type="GO" id="GO:0016740">
    <property type="term" value="F:transferase activity"/>
    <property type="evidence" value="ECO:0007669"/>
    <property type="project" value="UniProtKB-KW"/>
</dbReference>
<name>A0ABY4QXK4_9ACTN</name>
<evidence type="ECO:0000256" key="5">
    <source>
        <dbReference type="ARBA" id="ARBA00022679"/>
    </source>
</evidence>
<organism evidence="11 12">
    <name type="scientific">Jatrophihabitans telluris</name>
    <dbReference type="NCBI Taxonomy" id="2038343"/>
    <lineage>
        <taxon>Bacteria</taxon>
        <taxon>Bacillati</taxon>
        <taxon>Actinomycetota</taxon>
        <taxon>Actinomycetes</taxon>
        <taxon>Jatrophihabitantales</taxon>
        <taxon>Jatrophihabitantaceae</taxon>
        <taxon>Jatrophihabitans</taxon>
    </lineage>
</organism>
<reference evidence="11" key="2">
    <citation type="submission" date="2022-05" db="EMBL/GenBank/DDBJ databases">
        <authorList>
            <person name="Kim J.-S."/>
            <person name="Lee K."/>
            <person name="Suh M."/>
            <person name="Eom M."/>
            <person name="Kim J.-S."/>
            <person name="Kim D.-S."/>
            <person name="Ko S.-H."/>
            <person name="Shin Y."/>
            <person name="Lee J.-S."/>
        </authorList>
    </citation>
    <scope>NUCLEOTIDE SEQUENCE</scope>
    <source>
        <strain evidence="11">N237</strain>
    </source>
</reference>
<gene>
    <name evidence="11" type="ORF">M6D93_18415</name>
</gene>
<dbReference type="SUPFAM" id="SSF143631">
    <property type="entry name" value="ApbE-like"/>
    <property type="match status" value="1"/>
</dbReference>
<evidence type="ECO:0000256" key="2">
    <source>
        <dbReference type="ARBA" id="ARBA00011955"/>
    </source>
</evidence>
<keyword evidence="12" id="KW-1185">Reference proteome</keyword>
<accession>A0ABY4QXK4</accession>